<name>A0A0D6P413_9PROT</name>
<gene>
    <name evidence="3" type="ORF">Asru_0050_10</name>
</gene>
<feature type="signal peptide" evidence="1">
    <location>
        <begin position="1"/>
        <end position="27"/>
    </location>
</feature>
<feature type="domain" description="Glucose/Sorbosone dehydrogenase" evidence="2">
    <location>
        <begin position="140"/>
        <end position="305"/>
    </location>
</feature>
<dbReference type="PANTHER" id="PTHR19328">
    <property type="entry name" value="HEDGEHOG-INTERACTING PROTEIN"/>
    <property type="match status" value="1"/>
</dbReference>
<keyword evidence="4" id="KW-1185">Reference proteome</keyword>
<keyword evidence="1" id="KW-0732">Signal</keyword>
<dbReference type="Gene3D" id="2.120.10.30">
    <property type="entry name" value="TolB, C-terminal domain"/>
    <property type="match status" value="1"/>
</dbReference>
<dbReference type="InterPro" id="IPR012938">
    <property type="entry name" value="Glc/Sorbosone_DH"/>
</dbReference>
<dbReference type="RefSeq" id="WP_048859861.1">
    <property type="nucleotide sequence ID" value="NZ_BANB01000050.1"/>
</dbReference>
<reference evidence="3 4" key="1">
    <citation type="submission" date="2012-11" db="EMBL/GenBank/DDBJ databases">
        <title>Whole genome sequence of Acidisphaera rubrifaciens HS-AP3.</title>
        <authorList>
            <person name="Azuma Y."/>
            <person name="Higashiura N."/>
            <person name="Hirakawa H."/>
            <person name="Matsushita K."/>
        </authorList>
    </citation>
    <scope>NUCLEOTIDE SEQUENCE [LARGE SCALE GENOMIC DNA]</scope>
    <source>
        <strain evidence="3 4">HS-AP3</strain>
    </source>
</reference>
<dbReference type="InterPro" id="IPR011041">
    <property type="entry name" value="Quinoprot_gluc/sorb_DH_b-prop"/>
</dbReference>
<comment type="caution">
    <text evidence="3">The sequence shown here is derived from an EMBL/GenBank/DDBJ whole genome shotgun (WGS) entry which is preliminary data.</text>
</comment>
<accession>A0A0D6P413</accession>
<dbReference type="AlphaFoldDB" id="A0A0D6P413"/>
<dbReference type="OrthoDB" id="9770043at2"/>
<evidence type="ECO:0000256" key="1">
    <source>
        <dbReference type="SAM" id="SignalP"/>
    </source>
</evidence>
<organism evidence="3 4">
    <name type="scientific">Acidisphaera rubrifaciens HS-AP3</name>
    <dbReference type="NCBI Taxonomy" id="1231350"/>
    <lineage>
        <taxon>Bacteria</taxon>
        <taxon>Pseudomonadati</taxon>
        <taxon>Pseudomonadota</taxon>
        <taxon>Alphaproteobacteria</taxon>
        <taxon>Acetobacterales</taxon>
        <taxon>Acetobacteraceae</taxon>
        <taxon>Acidisphaera</taxon>
    </lineage>
</organism>
<evidence type="ECO:0000313" key="4">
    <source>
        <dbReference type="Proteomes" id="UP000032680"/>
    </source>
</evidence>
<dbReference type="InterPro" id="IPR011042">
    <property type="entry name" value="6-blade_b-propeller_TolB-like"/>
</dbReference>
<proteinExistence type="predicted"/>
<dbReference type="EMBL" id="BANB01000050">
    <property type="protein sequence ID" value="GAN76086.1"/>
    <property type="molecule type" value="Genomic_DNA"/>
</dbReference>
<evidence type="ECO:0000259" key="2">
    <source>
        <dbReference type="Pfam" id="PF07995"/>
    </source>
</evidence>
<dbReference type="Pfam" id="PF07995">
    <property type="entry name" value="GSDH"/>
    <property type="match status" value="1"/>
</dbReference>
<sequence>MRAPRSIHRLLAPALAFLLAWSAGARAQDVDPSRLRVPPGFAIAIYAHVPGARSLAVGPGGIVFVGTREAHVYAVTPDGRAQVFAPDVTFHDPNGVCFGPGGTLYVAERNRIRAFPRANALDPAFHDVVPEGALIPPDEARSGNHAARYCRVGPDGGLFVAVGQPYNVPPREKLALYARVGMGAILRFTRDGHGRTIYASGIRNSVGLDFNPHDGTLWFTDNQVDMMGDDIPPGELNRATHAGQNFGFPWYGGGHTRTHEYADDTPPPDLVFPQVEMIAHAADLGMIFYRGHQFPPAYRGAIFSAQHGSWNRTVPVGARVMVTFLHRDGTAASTQVFADGWLDATAHRYMGRPVDVAMLRDGSLLVSDDYAGLIWRITYRGS</sequence>
<protein>
    <submittedName>
        <fullName evidence="3">L-sorbosone dehydrogenase</fullName>
    </submittedName>
</protein>
<dbReference type="SUPFAM" id="SSF50952">
    <property type="entry name" value="Soluble quinoprotein glucose dehydrogenase"/>
    <property type="match status" value="1"/>
</dbReference>
<dbReference type="PANTHER" id="PTHR19328:SF40">
    <property type="entry name" value="BLL0591 PROTEIN"/>
    <property type="match status" value="1"/>
</dbReference>
<evidence type="ECO:0000313" key="3">
    <source>
        <dbReference type="EMBL" id="GAN76086.1"/>
    </source>
</evidence>
<dbReference type="Proteomes" id="UP000032680">
    <property type="component" value="Unassembled WGS sequence"/>
</dbReference>
<feature type="chain" id="PRO_5002309691" evidence="1">
    <location>
        <begin position="28"/>
        <end position="382"/>
    </location>
</feature>